<keyword evidence="1" id="KW-0496">Mitochondrion</keyword>
<dbReference type="AntiFam" id="ANF00063">
    <property type="entry name" value="Antisense to ATP synthase alpha subunit"/>
</dbReference>
<organism evidence="1">
    <name type="scientific">Fusarium clavum</name>
    <dbReference type="NCBI Taxonomy" id="2594811"/>
    <lineage>
        <taxon>Eukaryota</taxon>
        <taxon>Fungi</taxon>
        <taxon>Dikarya</taxon>
        <taxon>Ascomycota</taxon>
        <taxon>Pezizomycotina</taxon>
        <taxon>Sordariomycetes</taxon>
        <taxon>Hypocreomycetidae</taxon>
        <taxon>Hypocreales</taxon>
        <taxon>Nectriaceae</taxon>
        <taxon>Fusarium</taxon>
        <taxon>Fusarium incarnatum-equiseti species complex</taxon>
    </lineage>
</organism>
<dbReference type="EMBL" id="HG321331">
    <property type="protein sequence ID" value="CEF82666.1"/>
    <property type="molecule type" value="Genomic_DNA"/>
</dbReference>
<evidence type="ECO:0000313" key="1">
    <source>
        <dbReference type="EMBL" id="CDL73404.1"/>
    </source>
</evidence>
<protein>
    <submittedName>
        <fullName evidence="1">ATP synthase subunit alpha</fullName>
    </submittedName>
</protein>
<reference evidence="1" key="1">
    <citation type="submission" date="2013-05" db="EMBL/GenBank/DDBJ databases">
        <title>Draft genome sequences of six wheat associated Fusarium spp. isolates.</title>
        <authorList>
            <person name="Moolhuijzen P.M."/>
            <person name="Manners J.M."/>
            <person name="Wilcox S."/>
            <person name="Bellgard M.I."/>
            <person name="Gardiner D.M."/>
        </authorList>
    </citation>
    <scope>NUCLEOTIDE SEQUENCE</scope>
    <source>
        <strain evidence="1">CS3069</strain>
    </source>
</reference>
<gene>
    <name evidence="1" type="ORF">BN850_0137920</name>
</gene>
<name>W1IC12_9HYPO</name>
<geneLocation type="mitochondrion" evidence="1"/>
<accession>W1IC12</accession>
<feature type="non-terminal residue" evidence="1">
    <location>
        <position position="152"/>
    </location>
</feature>
<dbReference type="AlphaFoldDB" id="W1IC12"/>
<sequence>CLLRDSTLLVNGGKELRLVGLEVSKEVRLPLENLGNGNSVDQTVNTSEDKGNHVGNGHGVVLLLLEELGKTLTTVEGLLGSSIQIGTELGESSDLTVLSQEKLQRTGDLLHGLELGSGTDTRDGKTDVDGRSDTLVEQLGLEEDLSISDGND</sequence>
<feature type="non-terminal residue" evidence="1">
    <location>
        <position position="1"/>
    </location>
</feature>
<proteinExistence type="predicted"/>
<dbReference type="EMBL" id="CBMI010005069">
    <property type="protein sequence ID" value="CDL73404.1"/>
    <property type="molecule type" value="Genomic_DNA"/>
</dbReference>